<dbReference type="SUPFAM" id="SSF53383">
    <property type="entry name" value="PLP-dependent transferases"/>
    <property type="match status" value="1"/>
</dbReference>
<dbReference type="CDD" id="cd07377">
    <property type="entry name" value="WHTH_GntR"/>
    <property type="match status" value="1"/>
</dbReference>
<keyword evidence="8" id="KW-1185">Reference proteome</keyword>
<evidence type="ECO:0000313" key="7">
    <source>
        <dbReference type="EMBL" id="TPG55935.1"/>
    </source>
</evidence>
<reference evidence="7 8" key="1">
    <citation type="journal article" date="2019" name="Environ. Microbiol.">
        <title>Species interactions and distinct microbial communities in high Arctic permafrost affected cryosols are associated with the CH4 and CO2 gas fluxes.</title>
        <authorList>
            <person name="Altshuler I."/>
            <person name="Hamel J."/>
            <person name="Turney S."/>
            <person name="Magnuson E."/>
            <person name="Levesque R."/>
            <person name="Greer C."/>
            <person name="Whyte L.G."/>
        </authorList>
    </citation>
    <scope>NUCLEOTIDE SEQUENCE [LARGE SCALE GENOMIC DNA]</scope>
    <source>
        <strain evidence="7 8">S9.3B</strain>
    </source>
</reference>
<dbReference type="Pfam" id="PF00155">
    <property type="entry name" value="Aminotran_1_2"/>
    <property type="match status" value="1"/>
</dbReference>
<dbReference type="Gene3D" id="1.10.10.10">
    <property type="entry name" value="Winged helix-like DNA-binding domain superfamily/Winged helix DNA-binding domain"/>
    <property type="match status" value="1"/>
</dbReference>
<sequence length="471" mass="48995">MNPPDDPHGWVPKIEDGTGPIYLAVADAIGTAVARGELRAGARLPTHRALAGALRVDLTTITRAYAEARRRGLLQATVGRGTFVRAGLPAVAGEEGGPERVVDLGMNLPPHPADLPLPEVIQRGLDALLADADPASLLTYREGAGTRAERAAGAAWLRPTLGETDPERVLLSPGAQPALLAALSTMAKQGDAVLADALTYPGIRGVADALGLRLVGVPGDADGMLPDAAEAACRAQAARVLYLTPTIHNPTAATMPPARRRAIVAVARRQGLRILEDDAYGLLPSEPIPALASLAPEITVHVATLSKVLSPVLRVAYLVAPDAAAARTVSAALRAGVLMASPLLSGLMTAWIGDGTAGAIVSAVRRECAARQQIASGILPPGGFDAHPEGLHLWLRLPPHWDRLDFAAHLRRRDGLALVPSDAFWIGEGRPPDAVRVSIGAAASRDVLRPALQAVATALGDGTSRSFREVV</sequence>
<comment type="caution">
    <text evidence="7">The sequence shown here is derived from an EMBL/GenBank/DDBJ whole genome shotgun (WGS) entry which is preliminary data.</text>
</comment>
<feature type="domain" description="HTH gntR-type" evidence="6">
    <location>
        <begin position="19"/>
        <end position="87"/>
    </location>
</feature>
<dbReference type="RefSeq" id="WP_140883881.1">
    <property type="nucleotide sequence ID" value="NZ_RCZP01000011.1"/>
</dbReference>
<dbReference type="SMART" id="SM00345">
    <property type="entry name" value="HTH_GNTR"/>
    <property type="match status" value="1"/>
</dbReference>
<evidence type="ECO:0000256" key="4">
    <source>
        <dbReference type="ARBA" id="ARBA00023125"/>
    </source>
</evidence>
<dbReference type="InterPro" id="IPR051446">
    <property type="entry name" value="HTH_trans_reg/aminotransferase"/>
</dbReference>
<dbReference type="Pfam" id="PF00392">
    <property type="entry name" value="GntR"/>
    <property type="match status" value="1"/>
</dbReference>
<keyword evidence="7" id="KW-0032">Aminotransferase</keyword>
<comment type="similarity">
    <text evidence="1">In the C-terminal section; belongs to the class-I pyridoxal-phosphate-dependent aminotransferase family.</text>
</comment>
<keyword evidence="7" id="KW-0808">Transferase</keyword>
<dbReference type="InterPro" id="IPR036388">
    <property type="entry name" value="WH-like_DNA-bd_sf"/>
</dbReference>
<dbReference type="GO" id="GO:0003700">
    <property type="term" value="F:DNA-binding transcription factor activity"/>
    <property type="evidence" value="ECO:0007669"/>
    <property type="project" value="InterPro"/>
</dbReference>
<dbReference type="PROSITE" id="PS50949">
    <property type="entry name" value="HTH_GNTR"/>
    <property type="match status" value="1"/>
</dbReference>
<dbReference type="EMBL" id="RCZP01000011">
    <property type="protein sequence ID" value="TPG55935.1"/>
    <property type="molecule type" value="Genomic_DNA"/>
</dbReference>
<protein>
    <submittedName>
        <fullName evidence="7">PLP-dependent aminotransferase family protein</fullName>
    </submittedName>
</protein>
<keyword evidence="3" id="KW-0805">Transcription regulation</keyword>
<dbReference type="GO" id="GO:0003677">
    <property type="term" value="F:DNA binding"/>
    <property type="evidence" value="ECO:0007669"/>
    <property type="project" value="UniProtKB-KW"/>
</dbReference>
<dbReference type="PANTHER" id="PTHR46577">
    <property type="entry name" value="HTH-TYPE TRANSCRIPTIONAL REGULATORY PROTEIN GABR"/>
    <property type="match status" value="1"/>
</dbReference>
<dbReference type="GO" id="GO:0008483">
    <property type="term" value="F:transaminase activity"/>
    <property type="evidence" value="ECO:0007669"/>
    <property type="project" value="UniProtKB-KW"/>
</dbReference>
<dbReference type="InterPro" id="IPR015421">
    <property type="entry name" value="PyrdxlP-dep_Trfase_major"/>
</dbReference>
<accession>A0A502G2C7</accession>
<dbReference type="GO" id="GO:0030170">
    <property type="term" value="F:pyridoxal phosphate binding"/>
    <property type="evidence" value="ECO:0007669"/>
    <property type="project" value="InterPro"/>
</dbReference>
<keyword evidence="2" id="KW-0663">Pyridoxal phosphate</keyword>
<evidence type="ECO:0000256" key="5">
    <source>
        <dbReference type="ARBA" id="ARBA00023163"/>
    </source>
</evidence>
<evidence type="ECO:0000256" key="1">
    <source>
        <dbReference type="ARBA" id="ARBA00005384"/>
    </source>
</evidence>
<dbReference type="InterPro" id="IPR000524">
    <property type="entry name" value="Tscrpt_reg_HTH_GntR"/>
</dbReference>
<proteinExistence type="inferred from homology"/>
<organism evidence="7 8">
    <name type="scientific">Muricoccus nepalensis</name>
    <dbReference type="NCBI Taxonomy" id="1854500"/>
    <lineage>
        <taxon>Bacteria</taxon>
        <taxon>Pseudomonadati</taxon>
        <taxon>Pseudomonadota</taxon>
        <taxon>Alphaproteobacteria</taxon>
        <taxon>Acetobacterales</taxon>
        <taxon>Roseomonadaceae</taxon>
        <taxon>Muricoccus</taxon>
    </lineage>
</organism>
<evidence type="ECO:0000313" key="8">
    <source>
        <dbReference type="Proteomes" id="UP000317078"/>
    </source>
</evidence>
<dbReference type="InterPro" id="IPR036390">
    <property type="entry name" value="WH_DNA-bd_sf"/>
</dbReference>
<keyword evidence="5" id="KW-0804">Transcription</keyword>
<evidence type="ECO:0000256" key="3">
    <source>
        <dbReference type="ARBA" id="ARBA00023015"/>
    </source>
</evidence>
<dbReference type="InterPro" id="IPR015424">
    <property type="entry name" value="PyrdxlP-dep_Trfase"/>
</dbReference>
<dbReference type="InterPro" id="IPR004839">
    <property type="entry name" value="Aminotransferase_I/II_large"/>
</dbReference>
<dbReference type="Gene3D" id="3.40.640.10">
    <property type="entry name" value="Type I PLP-dependent aspartate aminotransferase-like (Major domain)"/>
    <property type="match status" value="1"/>
</dbReference>
<dbReference type="PANTHER" id="PTHR46577:SF1">
    <property type="entry name" value="HTH-TYPE TRANSCRIPTIONAL REGULATORY PROTEIN GABR"/>
    <property type="match status" value="1"/>
</dbReference>
<dbReference type="SUPFAM" id="SSF46785">
    <property type="entry name" value="Winged helix' DNA-binding domain"/>
    <property type="match status" value="1"/>
</dbReference>
<dbReference type="AlphaFoldDB" id="A0A502G2C7"/>
<dbReference type="OrthoDB" id="9804020at2"/>
<evidence type="ECO:0000259" key="6">
    <source>
        <dbReference type="PROSITE" id="PS50949"/>
    </source>
</evidence>
<name>A0A502G2C7_9PROT</name>
<keyword evidence="4" id="KW-0238">DNA-binding</keyword>
<dbReference type="CDD" id="cd00609">
    <property type="entry name" value="AAT_like"/>
    <property type="match status" value="1"/>
</dbReference>
<dbReference type="Proteomes" id="UP000317078">
    <property type="component" value="Unassembled WGS sequence"/>
</dbReference>
<gene>
    <name evidence="7" type="ORF">EAH89_13435</name>
</gene>
<evidence type="ECO:0000256" key="2">
    <source>
        <dbReference type="ARBA" id="ARBA00022898"/>
    </source>
</evidence>